<evidence type="ECO:0000313" key="14">
    <source>
        <dbReference type="Proteomes" id="UP001066276"/>
    </source>
</evidence>
<evidence type="ECO:0000259" key="12">
    <source>
        <dbReference type="PROSITE" id="PS50103"/>
    </source>
</evidence>
<evidence type="ECO:0000256" key="5">
    <source>
        <dbReference type="ARBA" id="ARBA00022737"/>
    </source>
</evidence>
<evidence type="ECO:0000256" key="6">
    <source>
        <dbReference type="ARBA" id="ARBA00022771"/>
    </source>
</evidence>
<feature type="domain" description="C3H1-type" evidence="12">
    <location>
        <begin position="44"/>
        <end position="71"/>
    </location>
</feature>
<dbReference type="SMART" id="SM00356">
    <property type="entry name" value="ZnF_C3H1"/>
    <property type="match status" value="3"/>
</dbReference>
<evidence type="ECO:0000256" key="8">
    <source>
        <dbReference type="ARBA" id="ARBA00022833"/>
    </source>
</evidence>
<dbReference type="PANTHER" id="PTHR11224">
    <property type="entry name" value="MAKORIN-RELATED"/>
    <property type="match status" value="1"/>
</dbReference>
<feature type="region of interest" description="Disordered" evidence="10">
    <location>
        <begin position="155"/>
        <end position="174"/>
    </location>
</feature>
<feature type="zinc finger region" description="C3H1-type" evidence="9">
    <location>
        <begin position="44"/>
        <end position="71"/>
    </location>
</feature>
<name>A0AAV7QEN0_PLEWA</name>
<evidence type="ECO:0000256" key="1">
    <source>
        <dbReference type="ARBA" id="ARBA00000900"/>
    </source>
</evidence>
<feature type="domain" description="RING-type" evidence="11">
    <location>
        <begin position="257"/>
        <end position="311"/>
    </location>
</feature>
<dbReference type="SUPFAM" id="SSF90229">
    <property type="entry name" value="CCCH zinc finger"/>
    <property type="match status" value="1"/>
</dbReference>
<comment type="catalytic activity">
    <reaction evidence="1">
        <text>S-ubiquitinyl-[E2 ubiquitin-conjugating enzyme]-L-cysteine + [acceptor protein]-L-lysine = [E2 ubiquitin-conjugating enzyme]-L-cysteine + N(6)-ubiquitinyl-[acceptor protein]-L-lysine.</text>
        <dbReference type="EC" id="2.3.2.27"/>
    </reaction>
</comment>
<keyword evidence="7" id="KW-0833">Ubl conjugation pathway</keyword>
<evidence type="ECO:0000313" key="13">
    <source>
        <dbReference type="EMBL" id="KAJ1139026.1"/>
    </source>
</evidence>
<dbReference type="CDD" id="cd16732">
    <property type="entry name" value="RING-HC_MKRN4"/>
    <property type="match status" value="1"/>
</dbReference>
<keyword evidence="5" id="KW-0677">Repeat</keyword>
<dbReference type="GO" id="GO:0000209">
    <property type="term" value="P:protein polyubiquitination"/>
    <property type="evidence" value="ECO:0007669"/>
    <property type="project" value="InterPro"/>
</dbReference>
<feature type="domain" description="C3H1-type" evidence="12">
    <location>
        <begin position="340"/>
        <end position="369"/>
    </location>
</feature>
<feature type="zinc finger region" description="C3H1-type" evidence="9">
    <location>
        <begin position="17"/>
        <end position="43"/>
    </location>
</feature>
<gene>
    <name evidence="13" type="ORF">NDU88_005403</name>
</gene>
<dbReference type="InterPro" id="IPR036855">
    <property type="entry name" value="Znf_CCCH_sf"/>
</dbReference>
<feature type="domain" description="C3H1-type" evidence="12">
    <location>
        <begin position="17"/>
        <end position="43"/>
    </location>
</feature>
<sequence length="440" mass="49358">MFKMEPGLIAAAAAGVSASRVPCRNFNSRGTCRWGQNCRFSHDRKSSQICRHFLNGFCCYGDRCNYQHVPLLPGGGLGSRRSSEPAVYLPQSSFMSSSFHGSDSALAHRLPMLSAPPLLPTPQLLPTPVICRARRGSAPALPSVSELQRSFEQLNTEFEEDEESVGEGTSAGLPSTDWALAAEFIPRHKLIEGPRPREHSLHRSASDPSVHEKQLSSETEGRACKPSTGSPDPAQEPKAVSGRDTDSAFERSKEVVCGICMDKVYEKTLPHERLFGILPKCNHAYCVGCIRKWRKCRDFQSEVIKGCPQCRIKSSYFIPHKYWISDATEKEKLVQTFTNRTSKIRCRFFLRGHGHCPFKSDCIYLHELPAGHQPKRRREQRRASATLPYSHFVELLDDEDDFEEDFYLLQCAVALAILERSSGLDYTHEIEVMLGCSDSD</sequence>
<dbReference type="EMBL" id="JANPWB010000010">
    <property type="protein sequence ID" value="KAJ1139026.1"/>
    <property type="molecule type" value="Genomic_DNA"/>
</dbReference>
<feature type="zinc finger region" description="C3H1-type" evidence="9">
    <location>
        <begin position="340"/>
        <end position="369"/>
    </location>
</feature>
<accession>A0AAV7QEN0</accession>
<dbReference type="PANTHER" id="PTHR11224:SF39">
    <property type="entry name" value="RING-TYPE E3 UBIQUITIN TRANSFERASE"/>
    <property type="match status" value="1"/>
</dbReference>
<dbReference type="EC" id="2.3.2.27" evidence="2"/>
<dbReference type="InterPro" id="IPR013083">
    <property type="entry name" value="Znf_RING/FYVE/PHD"/>
</dbReference>
<reference evidence="13" key="1">
    <citation type="journal article" date="2022" name="bioRxiv">
        <title>Sequencing and chromosome-scale assembly of the giantPleurodeles waltlgenome.</title>
        <authorList>
            <person name="Brown T."/>
            <person name="Elewa A."/>
            <person name="Iarovenko S."/>
            <person name="Subramanian E."/>
            <person name="Araus A.J."/>
            <person name="Petzold A."/>
            <person name="Susuki M."/>
            <person name="Suzuki K.-i.T."/>
            <person name="Hayashi T."/>
            <person name="Toyoda A."/>
            <person name="Oliveira C."/>
            <person name="Osipova E."/>
            <person name="Leigh N.D."/>
            <person name="Simon A."/>
            <person name="Yun M.H."/>
        </authorList>
    </citation>
    <scope>NUCLEOTIDE SEQUENCE</scope>
    <source>
        <strain evidence="13">20211129_DDA</strain>
        <tissue evidence="13">Liver</tissue>
    </source>
</reference>
<keyword evidence="3" id="KW-0808">Transferase</keyword>
<dbReference type="InterPro" id="IPR000571">
    <property type="entry name" value="Znf_CCCH"/>
</dbReference>
<dbReference type="Proteomes" id="UP001066276">
    <property type="component" value="Chromosome 6"/>
</dbReference>
<dbReference type="Gene3D" id="3.30.40.10">
    <property type="entry name" value="Zinc/RING finger domain, C3HC4 (zinc finger)"/>
    <property type="match status" value="1"/>
</dbReference>
<evidence type="ECO:0000256" key="2">
    <source>
        <dbReference type="ARBA" id="ARBA00012483"/>
    </source>
</evidence>
<dbReference type="GO" id="GO:0008270">
    <property type="term" value="F:zinc ion binding"/>
    <property type="evidence" value="ECO:0007669"/>
    <property type="project" value="UniProtKB-KW"/>
</dbReference>
<dbReference type="PROSITE" id="PS00518">
    <property type="entry name" value="ZF_RING_1"/>
    <property type="match status" value="1"/>
</dbReference>
<dbReference type="InterPro" id="IPR001841">
    <property type="entry name" value="Znf_RING"/>
</dbReference>
<dbReference type="AlphaFoldDB" id="A0AAV7QEN0"/>
<feature type="region of interest" description="Disordered" evidence="10">
    <location>
        <begin position="192"/>
        <end position="247"/>
    </location>
</feature>
<dbReference type="InterPro" id="IPR045072">
    <property type="entry name" value="MKRN-like"/>
</dbReference>
<evidence type="ECO:0000256" key="10">
    <source>
        <dbReference type="SAM" id="MobiDB-lite"/>
    </source>
</evidence>
<evidence type="ECO:0000256" key="3">
    <source>
        <dbReference type="ARBA" id="ARBA00022679"/>
    </source>
</evidence>
<keyword evidence="4 9" id="KW-0479">Metal-binding</keyword>
<dbReference type="SUPFAM" id="SSF57850">
    <property type="entry name" value="RING/U-box"/>
    <property type="match status" value="1"/>
</dbReference>
<keyword evidence="8 9" id="KW-0862">Zinc</keyword>
<dbReference type="InterPro" id="IPR017907">
    <property type="entry name" value="Znf_RING_CS"/>
</dbReference>
<protein>
    <recommendedName>
        <fullName evidence="2">RING-type E3 ubiquitin transferase</fullName>
        <ecNumber evidence="2">2.3.2.27</ecNumber>
    </recommendedName>
</protein>
<dbReference type="GO" id="GO:0061630">
    <property type="term" value="F:ubiquitin protein ligase activity"/>
    <property type="evidence" value="ECO:0007669"/>
    <property type="project" value="UniProtKB-EC"/>
</dbReference>
<dbReference type="PROSITE" id="PS50089">
    <property type="entry name" value="ZF_RING_2"/>
    <property type="match status" value="1"/>
</dbReference>
<evidence type="ECO:0000256" key="7">
    <source>
        <dbReference type="ARBA" id="ARBA00022786"/>
    </source>
</evidence>
<feature type="compositionally biased region" description="Basic and acidic residues" evidence="10">
    <location>
        <begin position="192"/>
        <end position="223"/>
    </location>
</feature>
<dbReference type="PROSITE" id="PS50103">
    <property type="entry name" value="ZF_C3H1"/>
    <property type="match status" value="3"/>
</dbReference>
<dbReference type="Pfam" id="PF00097">
    <property type="entry name" value="zf-C3HC4"/>
    <property type="match status" value="1"/>
</dbReference>
<comment type="caution">
    <text evidence="13">The sequence shown here is derived from an EMBL/GenBank/DDBJ whole genome shotgun (WGS) entry which is preliminary data.</text>
</comment>
<evidence type="ECO:0000256" key="4">
    <source>
        <dbReference type="ARBA" id="ARBA00022723"/>
    </source>
</evidence>
<dbReference type="Gene3D" id="4.10.1000.10">
    <property type="entry name" value="Zinc finger, CCCH-type"/>
    <property type="match status" value="1"/>
</dbReference>
<keyword evidence="6 9" id="KW-0863">Zinc-finger</keyword>
<dbReference type="InterPro" id="IPR018957">
    <property type="entry name" value="Znf_C3HC4_RING-type"/>
</dbReference>
<dbReference type="FunFam" id="3.30.40.10:FF:000117">
    <property type="entry name" value="Probable E3 ubiquitin-protein ligase makorin-1"/>
    <property type="match status" value="1"/>
</dbReference>
<keyword evidence="14" id="KW-1185">Reference proteome</keyword>
<dbReference type="InterPro" id="IPR041367">
    <property type="entry name" value="Znf-CCCH_4"/>
</dbReference>
<proteinExistence type="predicted"/>
<evidence type="ECO:0000259" key="11">
    <source>
        <dbReference type="PROSITE" id="PS50089"/>
    </source>
</evidence>
<evidence type="ECO:0000256" key="9">
    <source>
        <dbReference type="PROSITE-ProRule" id="PRU00723"/>
    </source>
</evidence>
<dbReference type="SMART" id="SM00184">
    <property type="entry name" value="RING"/>
    <property type="match status" value="1"/>
</dbReference>
<organism evidence="13 14">
    <name type="scientific">Pleurodeles waltl</name>
    <name type="common">Iberian ribbed newt</name>
    <dbReference type="NCBI Taxonomy" id="8319"/>
    <lineage>
        <taxon>Eukaryota</taxon>
        <taxon>Metazoa</taxon>
        <taxon>Chordata</taxon>
        <taxon>Craniata</taxon>
        <taxon>Vertebrata</taxon>
        <taxon>Euteleostomi</taxon>
        <taxon>Amphibia</taxon>
        <taxon>Batrachia</taxon>
        <taxon>Caudata</taxon>
        <taxon>Salamandroidea</taxon>
        <taxon>Salamandridae</taxon>
        <taxon>Pleurodelinae</taxon>
        <taxon>Pleurodeles</taxon>
    </lineage>
</organism>
<dbReference type="Pfam" id="PF18044">
    <property type="entry name" value="zf-CCCH_4"/>
    <property type="match status" value="1"/>
</dbReference>